<dbReference type="HAMAP" id="MF_00048">
    <property type="entry name" value="UPF0102"/>
    <property type="match status" value="1"/>
</dbReference>
<organism evidence="3 4">
    <name type="scientific">Clostridium senegalense</name>
    <dbReference type="NCBI Taxonomy" id="1465809"/>
    <lineage>
        <taxon>Bacteria</taxon>
        <taxon>Bacillati</taxon>
        <taxon>Bacillota</taxon>
        <taxon>Clostridia</taxon>
        <taxon>Eubacteriales</taxon>
        <taxon>Clostridiaceae</taxon>
        <taxon>Clostridium</taxon>
    </lineage>
</organism>
<dbReference type="EMBL" id="JAAGPU010000001">
    <property type="protein sequence ID" value="NEU03323.1"/>
    <property type="molecule type" value="Genomic_DNA"/>
</dbReference>
<comment type="similarity">
    <text evidence="1 2">Belongs to the UPF0102 family.</text>
</comment>
<dbReference type="Proteomes" id="UP000481872">
    <property type="component" value="Unassembled WGS sequence"/>
</dbReference>
<dbReference type="InterPro" id="IPR011335">
    <property type="entry name" value="Restrct_endonuc-II-like"/>
</dbReference>
<dbReference type="GO" id="GO:0003676">
    <property type="term" value="F:nucleic acid binding"/>
    <property type="evidence" value="ECO:0007669"/>
    <property type="project" value="InterPro"/>
</dbReference>
<dbReference type="PANTHER" id="PTHR34039:SF1">
    <property type="entry name" value="UPF0102 PROTEIN YRAN"/>
    <property type="match status" value="1"/>
</dbReference>
<evidence type="ECO:0000256" key="1">
    <source>
        <dbReference type="ARBA" id="ARBA00006738"/>
    </source>
</evidence>
<dbReference type="InterPro" id="IPR011856">
    <property type="entry name" value="tRNA_endonuc-like_dom_sf"/>
</dbReference>
<dbReference type="SUPFAM" id="SSF52980">
    <property type="entry name" value="Restriction endonuclease-like"/>
    <property type="match status" value="1"/>
</dbReference>
<evidence type="ECO:0000313" key="4">
    <source>
        <dbReference type="Proteomes" id="UP000481872"/>
    </source>
</evidence>
<protein>
    <recommendedName>
        <fullName evidence="2">UPF0102 protein G3M99_00355</fullName>
    </recommendedName>
</protein>
<name>A0A6M0GZR6_9CLOT</name>
<evidence type="ECO:0000313" key="3">
    <source>
        <dbReference type="EMBL" id="NEU03323.1"/>
    </source>
</evidence>
<dbReference type="AlphaFoldDB" id="A0A6M0GZR6"/>
<dbReference type="InterPro" id="IPR003509">
    <property type="entry name" value="UPF0102_YraN-like"/>
</dbReference>
<dbReference type="NCBIfam" id="TIGR00252">
    <property type="entry name" value="YraN family protein"/>
    <property type="match status" value="1"/>
</dbReference>
<dbReference type="RefSeq" id="WP_061995044.1">
    <property type="nucleotide sequence ID" value="NZ_JAAGPU010000001.1"/>
</dbReference>
<dbReference type="CDD" id="cd20736">
    <property type="entry name" value="PoNe_Nuclease"/>
    <property type="match status" value="1"/>
</dbReference>
<evidence type="ECO:0000256" key="2">
    <source>
        <dbReference type="HAMAP-Rule" id="MF_00048"/>
    </source>
</evidence>
<dbReference type="Pfam" id="PF02021">
    <property type="entry name" value="UPF0102"/>
    <property type="match status" value="1"/>
</dbReference>
<dbReference type="PANTHER" id="PTHR34039">
    <property type="entry name" value="UPF0102 PROTEIN YRAN"/>
    <property type="match status" value="1"/>
</dbReference>
<sequence>MKIFNKIIGDNGEDLAASYLKKHKYKILCRNFTCNIGEIDIIGKNEDSICFIEVKTRQSNYYGYPSEAVNFYKEKKIIKTAQYYICKNKLFNYSIRFDVVEILLNDYKPQINLIKNAFWVNGYV</sequence>
<gene>
    <name evidence="3" type="ORF">G3M99_00355</name>
</gene>
<reference evidence="3 4" key="1">
    <citation type="submission" date="2020-02" db="EMBL/GenBank/DDBJ databases">
        <title>Genome assembly of a novel Clostridium senegalense strain.</title>
        <authorList>
            <person name="Gupta T.B."/>
            <person name="Jauregui R."/>
            <person name="Maclean P."/>
            <person name="Nawarathana A."/>
            <person name="Brightwell G."/>
        </authorList>
    </citation>
    <scope>NUCLEOTIDE SEQUENCE [LARGE SCALE GENOMIC DNA]</scope>
    <source>
        <strain evidence="3 4">AGRFS4</strain>
    </source>
</reference>
<accession>A0A6M0GZR6</accession>
<dbReference type="NCBIfam" id="NF009150">
    <property type="entry name" value="PRK12497.1-3"/>
    <property type="match status" value="1"/>
</dbReference>
<proteinExistence type="inferred from homology"/>
<keyword evidence="4" id="KW-1185">Reference proteome</keyword>
<dbReference type="Gene3D" id="3.40.1350.10">
    <property type="match status" value="1"/>
</dbReference>
<comment type="caution">
    <text evidence="3">The sequence shown here is derived from an EMBL/GenBank/DDBJ whole genome shotgun (WGS) entry which is preliminary data.</text>
</comment>